<feature type="signal peptide" evidence="5">
    <location>
        <begin position="1"/>
        <end position="27"/>
    </location>
</feature>
<dbReference type="InterPro" id="IPR011042">
    <property type="entry name" value="6-blade_b-propeller_TolB-like"/>
</dbReference>
<keyword evidence="5" id="KW-0732">Signal</keyword>
<evidence type="ECO:0000313" key="7">
    <source>
        <dbReference type="EMBL" id="RCV22183.1"/>
    </source>
</evidence>
<reference evidence="7" key="2">
    <citation type="submission" date="2015-07" db="EMBL/GenBank/DDBJ databases">
        <authorList>
            <person name="Noorani M."/>
        </authorList>
    </citation>
    <scope>NUCLEOTIDE SEQUENCE</scope>
    <source>
        <strain evidence="7">Yugu1</strain>
    </source>
</reference>
<comment type="subcellular location">
    <subcellularLocation>
        <location evidence="1">Vacuole</location>
    </subcellularLocation>
</comment>
<name>A0A368QWB4_SETIT</name>
<dbReference type="SUPFAM" id="SSF63829">
    <property type="entry name" value="Calcium-dependent phosphotriesterase"/>
    <property type="match status" value="1"/>
</dbReference>
<dbReference type="InterPro" id="IPR018119">
    <property type="entry name" value="Strictosidine_synth_cons-reg"/>
</dbReference>
<evidence type="ECO:0000256" key="1">
    <source>
        <dbReference type="ARBA" id="ARBA00004116"/>
    </source>
</evidence>
<organism evidence="7">
    <name type="scientific">Setaria italica</name>
    <name type="common">Foxtail millet</name>
    <name type="synonym">Panicum italicum</name>
    <dbReference type="NCBI Taxonomy" id="4555"/>
    <lineage>
        <taxon>Eukaryota</taxon>
        <taxon>Viridiplantae</taxon>
        <taxon>Streptophyta</taxon>
        <taxon>Embryophyta</taxon>
        <taxon>Tracheophyta</taxon>
        <taxon>Spermatophyta</taxon>
        <taxon>Magnoliopsida</taxon>
        <taxon>Liliopsida</taxon>
        <taxon>Poales</taxon>
        <taxon>Poaceae</taxon>
        <taxon>PACMAD clade</taxon>
        <taxon>Panicoideae</taxon>
        <taxon>Panicodae</taxon>
        <taxon>Paniceae</taxon>
        <taxon>Cenchrinae</taxon>
        <taxon>Setaria</taxon>
    </lineage>
</organism>
<dbReference type="OrthoDB" id="5307922at2759"/>
<dbReference type="STRING" id="4555.A0A368QWB4"/>
<keyword evidence="4" id="KW-0325">Glycoprotein</keyword>
<feature type="chain" id="PRO_5016926118" description="Strictosidine synthase conserved region domain-containing protein" evidence="5">
    <location>
        <begin position="28"/>
        <end position="342"/>
    </location>
</feature>
<protein>
    <recommendedName>
        <fullName evidence="6">Strictosidine synthase conserved region domain-containing protein</fullName>
    </recommendedName>
</protein>
<dbReference type="KEGG" id="sita:101764342"/>
<dbReference type="Pfam" id="PF20067">
    <property type="entry name" value="SSL_N"/>
    <property type="match status" value="1"/>
</dbReference>
<evidence type="ECO:0000256" key="2">
    <source>
        <dbReference type="ARBA" id="ARBA00009191"/>
    </source>
</evidence>
<dbReference type="PANTHER" id="PTHR10426">
    <property type="entry name" value="STRICTOSIDINE SYNTHASE-RELATED"/>
    <property type="match status" value="1"/>
</dbReference>
<dbReference type="EMBL" id="CM003531">
    <property type="protein sequence ID" value="RCV22183.1"/>
    <property type="molecule type" value="Genomic_DNA"/>
</dbReference>
<dbReference type="AlphaFoldDB" id="A0A368QWB4"/>
<evidence type="ECO:0000256" key="3">
    <source>
        <dbReference type="ARBA" id="ARBA00022554"/>
    </source>
</evidence>
<comment type="similarity">
    <text evidence="2">Belongs to the strictosidine synthase family.</text>
</comment>
<dbReference type="Pfam" id="PF03088">
    <property type="entry name" value="Str_synth"/>
    <property type="match status" value="1"/>
</dbReference>
<keyword evidence="3" id="KW-0926">Vacuole</keyword>
<evidence type="ECO:0000256" key="5">
    <source>
        <dbReference type="SAM" id="SignalP"/>
    </source>
</evidence>
<feature type="domain" description="Strictosidine synthase conserved region" evidence="6">
    <location>
        <begin position="160"/>
        <end position="247"/>
    </location>
</feature>
<accession>A0A368QWB4</accession>
<evidence type="ECO:0000259" key="6">
    <source>
        <dbReference type="Pfam" id="PF03088"/>
    </source>
</evidence>
<dbReference type="Gene3D" id="2.120.10.30">
    <property type="entry name" value="TolB, C-terminal domain"/>
    <property type="match status" value="1"/>
</dbReference>
<evidence type="ECO:0000256" key="4">
    <source>
        <dbReference type="ARBA" id="ARBA00023180"/>
    </source>
</evidence>
<dbReference type="FunFam" id="2.120.10.30:FF:000048">
    <property type="entry name" value="Protein strictosidine synthase-like 10"/>
    <property type="match status" value="1"/>
</dbReference>
<sequence length="342" mass="36767">MKRTTSKLPLLAILLAVLLLLPSAAMAAVAKAIDGSKTQRLQLPDDLIGPESVAFDAHGAGPYVSISDGRVLKYDGEGAGWKTFAYSPSYAKNKCDDFSELPAVATESSCGRPLGLRFHNNSGNLYIADAYMGLMRVGPNGGEATVLATEAGGAPLRFTNGVDIDQVTGDVYFTDSSKTYTRAQHQMVTTSGDSTGRIMKYDPRTNKVTVLQSGVTYPNGIAISADRTHLVVALTGPCKLMKYWIRGSKANTSEPFADLPGYPDNVRPDGKGGYWVALHREKYELPFGLDKHLLAIRIGADGEKLQEMKGPKNVRPTEVVERDGGKIYLGSVELSYVGIVST</sequence>
<gene>
    <name evidence="7" type="ORF">SETIT_4G200300v2</name>
</gene>
<reference evidence="7" key="1">
    <citation type="journal article" date="2012" name="Nat. Biotechnol.">
        <title>Reference genome sequence of the model plant Setaria.</title>
        <authorList>
            <person name="Bennetzen J.L."/>
            <person name="Schmutz J."/>
            <person name="Wang H."/>
            <person name="Percifield R."/>
            <person name="Hawkins J."/>
            <person name="Pontaroli A.C."/>
            <person name="Estep M."/>
            <person name="Feng L."/>
            <person name="Vaughn J.N."/>
            <person name="Grimwood J."/>
            <person name="Jenkins J."/>
            <person name="Barry K."/>
            <person name="Lindquist E."/>
            <person name="Hellsten U."/>
            <person name="Deshpande S."/>
            <person name="Wang X."/>
            <person name="Wu X."/>
            <person name="Mitros T."/>
            <person name="Triplett J."/>
            <person name="Yang X."/>
            <person name="Ye C.Y."/>
            <person name="Mauro-Herrera M."/>
            <person name="Wang L."/>
            <person name="Li P."/>
            <person name="Sharma M."/>
            <person name="Sharma R."/>
            <person name="Ronald P.C."/>
            <person name="Panaud O."/>
            <person name="Kellogg E.A."/>
            <person name="Brutnell T.P."/>
            <person name="Doust A.N."/>
            <person name="Tuskan G.A."/>
            <person name="Rokhsar D."/>
            <person name="Devos K.M."/>
        </authorList>
    </citation>
    <scope>NUCLEOTIDE SEQUENCE [LARGE SCALE GENOMIC DNA]</scope>
    <source>
        <strain evidence="7">Yugu1</strain>
    </source>
</reference>
<dbReference type="PANTHER" id="PTHR10426:SF76">
    <property type="entry name" value="STRICTOSIDINE SYNTHASE CONSERVED REGION DOMAIN-CONTAINING PROTEIN"/>
    <property type="match status" value="1"/>
</dbReference>
<dbReference type="GO" id="GO:0005773">
    <property type="term" value="C:vacuole"/>
    <property type="evidence" value="ECO:0007669"/>
    <property type="project" value="UniProtKB-SubCell"/>
</dbReference>
<proteinExistence type="inferred from homology"/>